<evidence type="ECO:0000256" key="1">
    <source>
        <dbReference type="ARBA" id="ARBA00003365"/>
    </source>
</evidence>
<dbReference type="PANTHER" id="PTHR43406:SF1">
    <property type="entry name" value="TRYPTOPHAN SYNTHASE ALPHA CHAIN, CHLOROPLASTIC"/>
    <property type="match status" value="1"/>
</dbReference>
<dbReference type="OrthoDB" id="9804578at2"/>
<keyword evidence="6 9" id="KW-0057">Aromatic amino acid biosynthesis</keyword>
<comment type="subunit">
    <text evidence="3 9">Tetramer of two alpha and two beta chains.</text>
</comment>
<evidence type="ECO:0000256" key="5">
    <source>
        <dbReference type="ARBA" id="ARBA00022822"/>
    </source>
</evidence>
<dbReference type="InterPro" id="IPR002028">
    <property type="entry name" value="Trp_synthase_suA"/>
</dbReference>
<dbReference type="Pfam" id="PF00290">
    <property type="entry name" value="Trp_syntA"/>
    <property type="match status" value="1"/>
</dbReference>
<dbReference type="Gene3D" id="3.20.20.70">
    <property type="entry name" value="Aldolase class I"/>
    <property type="match status" value="1"/>
</dbReference>
<evidence type="ECO:0000256" key="3">
    <source>
        <dbReference type="ARBA" id="ARBA00011270"/>
    </source>
</evidence>
<evidence type="ECO:0000313" key="12">
    <source>
        <dbReference type="Proteomes" id="UP000317155"/>
    </source>
</evidence>
<comment type="caution">
    <text evidence="11">The sequence shown here is derived from an EMBL/GenBank/DDBJ whole genome shotgun (WGS) entry which is preliminary data.</text>
</comment>
<dbReference type="SUPFAM" id="SSF51366">
    <property type="entry name" value="Ribulose-phoshate binding barrel"/>
    <property type="match status" value="1"/>
</dbReference>
<sequence>MLETTIREQLKSKDILLMTHIVIGYPSLEDSYQIVKAMVEAGVDLMELQIPFSEPIADGPVILRANQEALATGITVEQCLDFAERVSREFDIPFLFMTYYNILFKYGVAKFAAAMAERGLKGAIVPDLPPEEAGDYLRAMAANGLDPIFILAPNSPDYRLKLIAENAGGFVYCVARKGVTGAHTEFSRDLDAYLARCRQATELPLALGFGVGSREDVEFLKGKADIAVVGSQAIRVFDRDGVEAVGTFLKGLR</sequence>
<dbReference type="NCBIfam" id="TIGR00262">
    <property type="entry name" value="trpA"/>
    <property type="match status" value="1"/>
</dbReference>
<dbReference type="PANTHER" id="PTHR43406">
    <property type="entry name" value="TRYPTOPHAN SYNTHASE, ALPHA CHAIN"/>
    <property type="match status" value="1"/>
</dbReference>
<evidence type="ECO:0000256" key="6">
    <source>
        <dbReference type="ARBA" id="ARBA00023141"/>
    </source>
</evidence>
<keyword evidence="5 9" id="KW-0822">Tryptophan biosynthesis</keyword>
<evidence type="ECO:0000313" key="11">
    <source>
        <dbReference type="EMBL" id="TRO79088.1"/>
    </source>
</evidence>
<dbReference type="UniPathway" id="UPA00035">
    <property type="reaction ID" value="UER00044"/>
</dbReference>
<accession>A0A550J779</accession>
<dbReference type="PROSITE" id="PS00167">
    <property type="entry name" value="TRP_SYNTHASE_ALPHA"/>
    <property type="match status" value="1"/>
</dbReference>
<dbReference type="EC" id="4.2.1.20" evidence="9"/>
<comment type="catalytic activity">
    <reaction evidence="8 9">
        <text>(1S,2R)-1-C-(indol-3-yl)glycerol 3-phosphate + L-serine = D-glyceraldehyde 3-phosphate + L-tryptophan + H2O</text>
        <dbReference type="Rhea" id="RHEA:10532"/>
        <dbReference type="ChEBI" id="CHEBI:15377"/>
        <dbReference type="ChEBI" id="CHEBI:33384"/>
        <dbReference type="ChEBI" id="CHEBI:57912"/>
        <dbReference type="ChEBI" id="CHEBI:58866"/>
        <dbReference type="ChEBI" id="CHEBI:59776"/>
        <dbReference type="EC" id="4.2.1.20"/>
    </reaction>
</comment>
<evidence type="ECO:0000256" key="8">
    <source>
        <dbReference type="ARBA" id="ARBA00049047"/>
    </source>
</evidence>
<name>A0A550J779_9BACT</name>
<feature type="active site" description="Proton acceptor" evidence="9">
    <location>
        <position position="58"/>
    </location>
</feature>
<protein>
    <recommendedName>
        <fullName evidence="9">Tryptophan synthase alpha chain</fullName>
        <ecNumber evidence="9">4.2.1.20</ecNumber>
    </recommendedName>
</protein>
<feature type="active site" description="Proton acceptor" evidence="9">
    <location>
        <position position="47"/>
    </location>
</feature>
<dbReference type="FunFam" id="3.20.20.70:FF:000037">
    <property type="entry name" value="Tryptophan synthase alpha chain"/>
    <property type="match status" value="1"/>
</dbReference>
<keyword evidence="4 9" id="KW-0028">Amino-acid biosynthesis</keyword>
<dbReference type="GO" id="GO:0005829">
    <property type="term" value="C:cytosol"/>
    <property type="evidence" value="ECO:0007669"/>
    <property type="project" value="TreeGrafter"/>
</dbReference>
<gene>
    <name evidence="9" type="primary">trpA</name>
    <name evidence="11" type="ORF">FL622_13975</name>
</gene>
<comment type="similarity">
    <text evidence="9 10">Belongs to the TrpA family.</text>
</comment>
<organism evidence="11 12">
    <name type="scientific">Trichloromonas acetexigens</name>
    <dbReference type="NCBI Taxonomy" id="38815"/>
    <lineage>
        <taxon>Bacteria</taxon>
        <taxon>Pseudomonadati</taxon>
        <taxon>Thermodesulfobacteriota</taxon>
        <taxon>Desulfuromonadia</taxon>
        <taxon>Desulfuromonadales</taxon>
        <taxon>Trichloromonadaceae</taxon>
        <taxon>Trichloromonas</taxon>
    </lineage>
</organism>
<evidence type="ECO:0000256" key="7">
    <source>
        <dbReference type="ARBA" id="ARBA00023239"/>
    </source>
</evidence>
<dbReference type="InterPro" id="IPR011060">
    <property type="entry name" value="RibuloseP-bd_barrel"/>
</dbReference>
<evidence type="ECO:0000256" key="4">
    <source>
        <dbReference type="ARBA" id="ARBA00022605"/>
    </source>
</evidence>
<keyword evidence="7 9" id="KW-0456">Lyase</keyword>
<dbReference type="InterPro" id="IPR018204">
    <property type="entry name" value="Trp_synthase_alpha_AS"/>
</dbReference>
<evidence type="ECO:0000256" key="9">
    <source>
        <dbReference type="HAMAP-Rule" id="MF_00131"/>
    </source>
</evidence>
<dbReference type="Proteomes" id="UP000317155">
    <property type="component" value="Unassembled WGS sequence"/>
</dbReference>
<keyword evidence="12" id="KW-1185">Reference proteome</keyword>
<proteinExistence type="inferred from homology"/>
<reference evidence="11 12" key="1">
    <citation type="submission" date="2019-07" db="EMBL/GenBank/DDBJ databases">
        <title>Insights of Desulfuromonas acetexigens electromicrobiology.</title>
        <authorList>
            <person name="Katuri K."/>
            <person name="Sapireddy V."/>
            <person name="Shaw D.R."/>
            <person name="Saikaly P."/>
        </authorList>
    </citation>
    <scope>NUCLEOTIDE SEQUENCE [LARGE SCALE GENOMIC DNA]</scope>
    <source>
        <strain evidence="11 12">2873</strain>
    </source>
</reference>
<comment type="pathway">
    <text evidence="2 9">Amino-acid biosynthesis; L-tryptophan biosynthesis; L-tryptophan from chorismate: step 5/5.</text>
</comment>
<dbReference type="EMBL" id="VJVV01000012">
    <property type="protein sequence ID" value="TRO79088.1"/>
    <property type="molecule type" value="Genomic_DNA"/>
</dbReference>
<dbReference type="GO" id="GO:0004834">
    <property type="term" value="F:tryptophan synthase activity"/>
    <property type="evidence" value="ECO:0007669"/>
    <property type="project" value="UniProtKB-UniRule"/>
</dbReference>
<dbReference type="AlphaFoldDB" id="A0A550J779"/>
<dbReference type="RefSeq" id="WP_092053940.1">
    <property type="nucleotide sequence ID" value="NZ_FOJJ01000004.1"/>
</dbReference>
<dbReference type="CDD" id="cd04724">
    <property type="entry name" value="Tryptophan_synthase_alpha"/>
    <property type="match status" value="1"/>
</dbReference>
<dbReference type="HAMAP" id="MF_00131">
    <property type="entry name" value="Trp_synth_alpha"/>
    <property type="match status" value="1"/>
</dbReference>
<dbReference type="InterPro" id="IPR013785">
    <property type="entry name" value="Aldolase_TIM"/>
</dbReference>
<evidence type="ECO:0000256" key="10">
    <source>
        <dbReference type="RuleBase" id="RU003662"/>
    </source>
</evidence>
<evidence type="ECO:0000256" key="2">
    <source>
        <dbReference type="ARBA" id="ARBA00004733"/>
    </source>
</evidence>
<comment type="function">
    <text evidence="1 9">The alpha subunit is responsible for the aldol cleavage of indoleglycerol phosphate to indole and glyceraldehyde 3-phosphate.</text>
</comment>